<sequence length="59" mass="6797">MTVCQTEIWFILCQILGANGPYKNSDTLYFTKKALIKSTLSYDSRSINLFQENIPENAY</sequence>
<evidence type="ECO:0000313" key="1">
    <source>
        <dbReference type="EMBL" id="RKF40982.1"/>
    </source>
</evidence>
<reference evidence="1 2" key="1">
    <citation type="submission" date="2016-07" db="EMBL/GenBank/DDBJ databases">
        <title>Genome analysis of Sphingobacterium siyangense T12B17.</title>
        <authorList>
            <person name="Xu D."/>
            <person name="Su Y."/>
            <person name="Zheng S."/>
        </authorList>
    </citation>
    <scope>NUCLEOTIDE SEQUENCE [LARGE SCALE GENOMIC DNA]</scope>
    <source>
        <strain evidence="1 2">T12B17</strain>
    </source>
</reference>
<proteinExistence type="predicted"/>
<dbReference type="AlphaFoldDB" id="A0A420G709"/>
<evidence type="ECO:0000313" key="2">
    <source>
        <dbReference type="Proteomes" id="UP000286402"/>
    </source>
</evidence>
<accession>A0A420G709</accession>
<comment type="caution">
    <text evidence="1">The sequence shown here is derived from an EMBL/GenBank/DDBJ whole genome shotgun (WGS) entry which is preliminary data.</text>
</comment>
<keyword evidence="2" id="KW-1185">Reference proteome</keyword>
<organism evidence="1 2">
    <name type="scientific">Sphingobacterium siyangense</name>
    <dbReference type="NCBI Taxonomy" id="459529"/>
    <lineage>
        <taxon>Bacteria</taxon>
        <taxon>Pseudomonadati</taxon>
        <taxon>Bacteroidota</taxon>
        <taxon>Sphingobacteriia</taxon>
        <taxon>Sphingobacteriales</taxon>
        <taxon>Sphingobacteriaceae</taxon>
        <taxon>Sphingobacterium</taxon>
    </lineage>
</organism>
<name>A0A420G709_9SPHI</name>
<gene>
    <name evidence="1" type="ORF">BCY89_21390</name>
</gene>
<dbReference type="Proteomes" id="UP000286402">
    <property type="component" value="Unassembled WGS sequence"/>
</dbReference>
<protein>
    <submittedName>
        <fullName evidence="1">Uncharacterized protein</fullName>
    </submittedName>
</protein>
<dbReference type="EMBL" id="MCAQ01000002">
    <property type="protein sequence ID" value="RKF40982.1"/>
    <property type="molecule type" value="Genomic_DNA"/>
</dbReference>